<reference evidence="2" key="1">
    <citation type="submission" date="2022-01" db="EMBL/GenBank/DDBJ databases">
        <title>Pseudomonas sp. nov. isolated from Antarctic regolith.</title>
        <authorList>
            <person name="Novakova D."/>
            <person name="Sedlar K."/>
        </authorList>
    </citation>
    <scope>NUCLEOTIDE SEQUENCE</scope>
    <source>
        <strain evidence="2">P2647</strain>
    </source>
</reference>
<dbReference type="EMBL" id="JAKJXH010000011">
    <property type="protein sequence ID" value="MCF7543059.1"/>
    <property type="molecule type" value="Genomic_DNA"/>
</dbReference>
<evidence type="ECO:0000313" key="2">
    <source>
        <dbReference type="EMBL" id="MCF7543059.1"/>
    </source>
</evidence>
<name>A0ABS9I6T8_9PSED</name>
<feature type="region of interest" description="Disordered" evidence="1">
    <location>
        <begin position="596"/>
        <end position="620"/>
    </location>
</feature>
<proteinExistence type="predicted"/>
<sequence>MEVTQPLVECRHLAFNYLFADEPTGLRGGKDFLDGVAKSKPDLQTFYTHPSDPHARADNGTDELEFRTGRNNPLLTPAHFPRWLDDMVRQVVDKGLPEARIMLRTYNHDLPVHIQNKDQRITVAFYDPNDTNVHRRIERYPDKSISDVTFDQAFPDNEGYFKAGRYPFIQAVSGDVGHPANDMKYFRDGSRLPVQVDKKLLFSLWNVNSSQAFLGLCEYMSRKGLVGSKAVPYLQANPERLRRFAQGVIDKTMNYDLQHRSFRVMATGLSTLKVSPSVARQILAPRVEGARNPIGCALHSKTSHPEFVTDYLRLLRVAGLRSADRFDVIRGEPGDNNVAVAMEHQKLNDFHRLFDELEKLRLDKGQLAGLLGARTSSGGTALSDAASFGHPAMVDAFVKRVSQSAALDKKEKHRLLQGKDNDVDTCLQRAAAYEDAGCISAYLSALRSGDFSSRELGKLLGNPEQDQPNIIPDICLSPSTGWTPNAVANVKAMLVAYFSGIAALSLQPRTLHKVLAPGEAESNAACRVISGNDPDVSAAFNAVLDGLPPADAIDLIKGSTAHGRSTLDLLRTANDAHLETGYFKLLDRQQQRLTATRAGERQHAEHQSDQFRRRHLVGEH</sequence>
<evidence type="ECO:0008006" key="4">
    <source>
        <dbReference type="Google" id="ProtNLM"/>
    </source>
</evidence>
<comment type="caution">
    <text evidence="2">The sequence shown here is derived from an EMBL/GenBank/DDBJ whole genome shotgun (WGS) entry which is preliminary data.</text>
</comment>
<dbReference type="Proteomes" id="UP001162905">
    <property type="component" value="Unassembled WGS sequence"/>
</dbReference>
<keyword evidence="3" id="KW-1185">Reference proteome</keyword>
<feature type="compositionally biased region" description="Basic and acidic residues" evidence="1">
    <location>
        <begin position="598"/>
        <end position="620"/>
    </location>
</feature>
<protein>
    <recommendedName>
        <fullName evidence="4">ShET2 enterotoxin, N-terminal region</fullName>
    </recommendedName>
</protein>
<gene>
    <name evidence="2" type="ORF">L4G47_12585</name>
</gene>
<dbReference type="Gene3D" id="1.25.40.20">
    <property type="entry name" value="Ankyrin repeat-containing domain"/>
    <property type="match status" value="1"/>
</dbReference>
<dbReference type="RefSeq" id="WP_237252369.1">
    <property type="nucleotide sequence ID" value="NZ_JAKJXE010000013.1"/>
</dbReference>
<accession>A0ABS9I6T8</accession>
<evidence type="ECO:0000256" key="1">
    <source>
        <dbReference type="SAM" id="MobiDB-lite"/>
    </source>
</evidence>
<evidence type="ECO:0000313" key="3">
    <source>
        <dbReference type="Proteomes" id="UP001162905"/>
    </source>
</evidence>
<dbReference type="InterPro" id="IPR036770">
    <property type="entry name" value="Ankyrin_rpt-contain_sf"/>
</dbReference>
<organism evidence="2 3">
    <name type="scientific">Pseudomonas petrae</name>
    <dbReference type="NCBI Taxonomy" id="2912190"/>
    <lineage>
        <taxon>Bacteria</taxon>
        <taxon>Pseudomonadati</taxon>
        <taxon>Pseudomonadota</taxon>
        <taxon>Gammaproteobacteria</taxon>
        <taxon>Pseudomonadales</taxon>
        <taxon>Pseudomonadaceae</taxon>
        <taxon>Pseudomonas</taxon>
    </lineage>
</organism>